<dbReference type="PANTHER" id="PTHR21496">
    <property type="entry name" value="FERREDOXIN-RELATED"/>
    <property type="match status" value="1"/>
</dbReference>
<keyword evidence="3" id="KW-0408">Iron</keyword>
<dbReference type="Gene3D" id="2.102.10.10">
    <property type="entry name" value="Rieske [2Fe-2S] iron-sulphur domain"/>
    <property type="match status" value="1"/>
</dbReference>
<evidence type="ECO:0000256" key="4">
    <source>
        <dbReference type="ARBA" id="ARBA00023014"/>
    </source>
</evidence>
<keyword evidence="2" id="KW-0479">Metal-binding</keyword>
<keyword evidence="1" id="KW-0001">2Fe-2S</keyword>
<organism evidence="8 9">
    <name type="scientific">Siminovitchia sediminis</name>
    <dbReference type="NCBI Taxonomy" id="1274353"/>
    <lineage>
        <taxon>Bacteria</taxon>
        <taxon>Bacillati</taxon>
        <taxon>Bacillota</taxon>
        <taxon>Bacilli</taxon>
        <taxon>Bacillales</taxon>
        <taxon>Bacillaceae</taxon>
        <taxon>Siminovitchia</taxon>
    </lineage>
</organism>
<gene>
    <name evidence="8" type="ORF">ACFSCZ_12815</name>
</gene>
<feature type="domain" description="Rieske" evidence="7">
    <location>
        <begin position="7"/>
        <end position="103"/>
    </location>
</feature>
<dbReference type="SUPFAM" id="SSF50022">
    <property type="entry name" value="ISP domain"/>
    <property type="match status" value="1"/>
</dbReference>
<reference evidence="9" key="1">
    <citation type="journal article" date="2019" name="Int. J. Syst. Evol. Microbiol.">
        <title>The Global Catalogue of Microorganisms (GCM) 10K type strain sequencing project: providing services to taxonomists for standard genome sequencing and annotation.</title>
        <authorList>
            <consortium name="The Broad Institute Genomics Platform"/>
            <consortium name="The Broad Institute Genome Sequencing Center for Infectious Disease"/>
            <person name="Wu L."/>
            <person name="Ma J."/>
        </authorList>
    </citation>
    <scope>NUCLEOTIDE SEQUENCE [LARGE SCALE GENOMIC DNA]</scope>
    <source>
        <strain evidence="9">CGMCC 1.12295</strain>
    </source>
</reference>
<protein>
    <submittedName>
        <fullName evidence="8">Rieske (2Fe-2S) protein</fullName>
    </submittedName>
</protein>
<dbReference type="CDD" id="cd03528">
    <property type="entry name" value="Rieske_RO_ferredoxin"/>
    <property type="match status" value="1"/>
</dbReference>
<comment type="caution">
    <text evidence="8">The sequence shown here is derived from an EMBL/GenBank/DDBJ whole genome shotgun (WGS) entry which is preliminary data.</text>
</comment>
<evidence type="ECO:0000256" key="3">
    <source>
        <dbReference type="ARBA" id="ARBA00023004"/>
    </source>
</evidence>
<dbReference type="InterPro" id="IPR017941">
    <property type="entry name" value="Rieske_2Fe-2S"/>
</dbReference>
<dbReference type="Proteomes" id="UP001597301">
    <property type="component" value="Unassembled WGS sequence"/>
</dbReference>
<keyword evidence="4" id="KW-0411">Iron-sulfur</keyword>
<dbReference type="InterPro" id="IPR036922">
    <property type="entry name" value="Rieske_2Fe-2S_sf"/>
</dbReference>
<evidence type="ECO:0000256" key="5">
    <source>
        <dbReference type="ARBA" id="ARBA00034078"/>
    </source>
</evidence>
<comment type="similarity">
    <text evidence="6">Belongs to the bacterial ring-hydroxylating dioxygenase ferredoxin component family.</text>
</comment>
<dbReference type="EMBL" id="JBHUEO010000037">
    <property type="protein sequence ID" value="MFD1707606.1"/>
    <property type="molecule type" value="Genomic_DNA"/>
</dbReference>
<evidence type="ECO:0000313" key="8">
    <source>
        <dbReference type="EMBL" id="MFD1707606.1"/>
    </source>
</evidence>
<evidence type="ECO:0000256" key="6">
    <source>
        <dbReference type="ARBA" id="ARBA00038001"/>
    </source>
</evidence>
<sequence length="105" mass="11543">MKDVANYQFLMDADSLEEEEPQEVVIDNQIILVAKVDGVAYAVDGICSHAYAELVDGDLDGHCLTCPLHFACFDIRTGAAVEGPTDAPLKTYQVKEENGQLWIKL</sequence>
<comment type="cofactor">
    <cofactor evidence="5">
        <name>[2Fe-2S] cluster</name>
        <dbReference type="ChEBI" id="CHEBI:190135"/>
    </cofactor>
</comment>
<evidence type="ECO:0000313" key="9">
    <source>
        <dbReference type="Proteomes" id="UP001597301"/>
    </source>
</evidence>
<dbReference type="PROSITE" id="PS51296">
    <property type="entry name" value="RIESKE"/>
    <property type="match status" value="1"/>
</dbReference>
<name>A0ABW4KLF1_9BACI</name>
<keyword evidence="9" id="KW-1185">Reference proteome</keyword>
<evidence type="ECO:0000259" key="7">
    <source>
        <dbReference type="PROSITE" id="PS51296"/>
    </source>
</evidence>
<dbReference type="RefSeq" id="WP_380774334.1">
    <property type="nucleotide sequence ID" value="NZ_JBHUEO010000037.1"/>
</dbReference>
<proteinExistence type="inferred from homology"/>
<dbReference type="Pfam" id="PF00355">
    <property type="entry name" value="Rieske"/>
    <property type="match status" value="1"/>
</dbReference>
<evidence type="ECO:0000256" key="2">
    <source>
        <dbReference type="ARBA" id="ARBA00022723"/>
    </source>
</evidence>
<accession>A0ABW4KLF1</accession>
<evidence type="ECO:0000256" key="1">
    <source>
        <dbReference type="ARBA" id="ARBA00022714"/>
    </source>
</evidence>
<dbReference type="PANTHER" id="PTHR21496:SF0">
    <property type="entry name" value="RIESKE DOMAIN-CONTAINING PROTEIN"/>
    <property type="match status" value="1"/>
</dbReference>